<dbReference type="RefSeq" id="WP_344733136.1">
    <property type="nucleotide sequence ID" value="NZ_BAAAZH010000013.1"/>
</dbReference>
<dbReference type="PANTHER" id="PTHR34315">
    <property type="match status" value="1"/>
</dbReference>
<dbReference type="SUPFAM" id="SSF49482">
    <property type="entry name" value="Aromatic compound dioxygenase"/>
    <property type="match status" value="1"/>
</dbReference>
<name>A0ABP7XHZ0_9ACTN</name>
<gene>
    <name evidence="3" type="ORF">GCM10022215_19290</name>
</gene>
<reference evidence="4" key="1">
    <citation type="journal article" date="2019" name="Int. J. Syst. Evol. Microbiol.">
        <title>The Global Catalogue of Microorganisms (GCM) 10K type strain sequencing project: providing services to taxonomists for standard genome sequencing and annotation.</title>
        <authorList>
            <consortium name="The Broad Institute Genomics Platform"/>
            <consortium name="The Broad Institute Genome Sequencing Center for Infectious Disease"/>
            <person name="Wu L."/>
            <person name="Ma J."/>
        </authorList>
    </citation>
    <scope>NUCLEOTIDE SEQUENCE [LARGE SCALE GENOMIC DNA]</scope>
    <source>
        <strain evidence="4">JCM 16703</strain>
    </source>
</reference>
<evidence type="ECO:0000313" key="3">
    <source>
        <dbReference type="EMBL" id="GAA4118099.1"/>
    </source>
</evidence>
<sequence length="390" mass="40911">MTEPTPTRRSLLHGGLALGVSSAALLSIKGLADAAVGAVPTTSSRAALTATTGCTTLTPTTTQGPFWVDEKLNRSDIRFDTGPSGDGQAVAGVPLTLTIQLQDAGANCTPQVGAYVDIWHADAQGVYSDVSGSGNPNEVGHNFLRGYQVSDANGQVTFTTIWPGWYTSRTVHIHCRVRLSLDSSTTVNFTTQIFFPDTVNNTVLATSTYTKSRSRDTTNATDSIYESSMEIPVTGSVSSGYAGTFTVNLDFGDGAPTATASPSATVTATATATATPSSSPTSSPTSTPTTPTDTLVDATYAGLELKHRGKRRTVLLSIDAEEKVTGRLRLLDHDDLLASRTTGWLAAGRRTIKLKVPTSVPAGRYDVVLLLADAAGNTKQITKRLRLPAA</sequence>
<evidence type="ECO:0000259" key="2">
    <source>
        <dbReference type="Pfam" id="PF00775"/>
    </source>
</evidence>
<feature type="domain" description="Intradiol ring-cleavage dioxygenases" evidence="2">
    <location>
        <begin position="89"/>
        <end position="196"/>
    </location>
</feature>
<proteinExistence type="predicted"/>
<dbReference type="Proteomes" id="UP001501495">
    <property type="component" value="Unassembled WGS sequence"/>
</dbReference>
<dbReference type="Pfam" id="PF00775">
    <property type="entry name" value="Dioxygenase_C"/>
    <property type="match status" value="1"/>
</dbReference>
<evidence type="ECO:0000313" key="4">
    <source>
        <dbReference type="Proteomes" id="UP001501495"/>
    </source>
</evidence>
<dbReference type="InterPro" id="IPR000627">
    <property type="entry name" value="Intradiol_dOase_C"/>
</dbReference>
<dbReference type="PANTHER" id="PTHR34315:SF1">
    <property type="entry name" value="INTRADIOL RING-CLEAVAGE DIOXYGENASES DOMAIN-CONTAINING PROTEIN-RELATED"/>
    <property type="match status" value="1"/>
</dbReference>
<organism evidence="3 4">
    <name type="scientific">Nocardioides fonticola</name>
    <dbReference type="NCBI Taxonomy" id="450363"/>
    <lineage>
        <taxon>Bacteria</taxon>
        <taxon>Bacillati</taxon>
        <taxon>Actinomycetota</taxon>
        <taxon>Actinomycetes</taxon>
        <taxon>Propionibacteriales</taxon>
        <taxon>Nocardioidaceae</taxon>
        <taxon>Nocardioides</taxon>
    </lineage>
</organism>
<feature type="region of interest" description="Disordered" evidence="1">
    <location>
        <begin position="259"/>
        <end position="294"/>
    </location>
</feature>
<dbReference type="InterPro" id="IPR006311">
    <property type="entry name" value="TAT_signal"/>
</dbReference>
<protein>
    <recommendedName>
        <fullName evidence="2">Intradiol ring-cleavage dioxygenases domain-containing protein</fullName>
    </recommendedName>
</protein>
<feature type="compositionally biased region" description="Low complexity" evidence="1">
    <location>
        <begin position="259"/>
        <end position="292"/>
    </location>
</feature>
<dbReference type="InterPro" id="IPR015889">
    <property type="entry name" value="Intradiol_dOase_core"/>
</dbReference>
<dbReference type="CDD" id="cd03457">
    <property type="entry name" value="intradiol_dioxygenase_like"/>
    <property type="match status" value="1"/>
</dbReference>
<accession>A0ABP7XHZ0</accession>
<comment type="caution">
    <text evidence="3">The sequence shown here is derived from an EMBL/GenBank/DDBJ whole genome shotgun (WGS) entry which is preliminary data.</text>
</comment>
<dbReference type="EMBL" id="BAAAZH010000013">
    <property type="protein sequence ID" value="GAA4118099.1"/>
    <property type="molecule type" value="Genomic_DNA"/>
</dbReference>
<dbReference type="PROSITE" id="PS51318">
    <property type="entry name" value="TAT"/>
    <property type="match status" value="1"/>
</dbReference>
<dbReference type="Gene3D" id="2.60.130.10">
    <property type="entry name" value="Aromatic compound dioxygenase"/>
    <property type="match status" value="1"/>
</dbReference>
<keyword evidence="4" id="KW-1185">Reference proteome</keyword>
<evidence type="ECO:0000256" key="1">
    <source>
        <dbReference type="SAM" id="MobiDB-lite"/>
    </source>
</evidence>